<comment type="caution">
    <text evidence="1">The sequence shown here is derived from an EMBL/GenBank/DDBJ whole genome shotgun (WGS) entry which is preliminary data.</text>
</comment>
<dbReference type="Pfam" id="PF02423">
    <property type="entry name" value="OCD_Mu_crystall"/>
    <property type="match status" value="1"/>
</dbReference>
<dbReference type="EMBL" id="MFYX01000104">
    <property type="protein sequence ID" value="OGK02640.1"/>
    <property type="molecule type" value="Genomic_DNA"/>
</dbReference>
<evidence type="ECO:0000313" key="2">
    <source>
        <dbReference type="Proteomes" id="UP000179243"/>
    </source>
</evidence>
<proteinExistence type="predicted"/>
<dbReference type="SUPFAM" id="SSF51735">
    <property type="entry name" value="NAD(P)-binding Rossmann-fold domains"/>
    <property type="match status" value="1"/>
</dbReference>
<evidence type="ECO:0000313" key="1">
    <source>
        <dbReference type="EMBL" id="OGK02640.1"/>
    </source>
</evidence>
<dbReference type="Proteomes" id="UP000179243">
    <property type="component" value="Unassembled WGS sequence"/>
</dbReference>
<dbReference type="InterPro" id="IPR023401">
    <property type="entry name" value="ODC_N"/>
</dbReference>
<dbReference type="GO" id="GO:0005737">
    <property type="term" value="C:cytoplasm"/>
    <property type="evidence" value="ECO:0007669"/>
    <property type="project" value="TreeGrafter"/>
</dbReference>
<sequence length="334" mass="36184">MHPITLTFLSQGDIIKTGLSLKETIAIIEEVLKEHGLKNIENPPKPGVHPHTDAFIHAMPAYFTRTKATGMKWISVFSSNPEKGLPAATGIIVLNDADTGFPIAVMDAAYITALRTAAVSAISAKHLADKNAETLGIAGAGIQGRYNLLFIKEVLTRLKVVKIFDRNENILKKFKDDYSNAFPFTIEICGSAEQAIRDADVVVTATGVLDKPIFKEAWVKTGALVLPVHSKGWEPGLLHHAKKFIVDDWQQFNTNMGLPGGYYHPLPPLYAELSDIVLGKKPGRESSSELIVNFNYGMAIHDIAMAAGVLRKAAALGIGQTLTLAEGALPHMLS</sequence>
<dbReference type="Gene3D" id="3.40.50.720">
    <property type="entry name" value="NAD(P)-binding Rossmann-like Domain"/>
    <property type="match status" value="1"/>
</dbReference>
<dbReference type="PANTHER" id="PTHR13812:SF19">
    <property type="entry name" value="KETIMINE REDUCTASE MU-CRYSTALLIN"/>
    <property type="match status" value="1"/>
</dbReference>
<organism evidence="1 2">
    <name type="scientific">Candidatus Raymondbacteria bacterium RIFOXYD12_FULL_49_13</name>
    <dbReference type="NCBI Taxonomy" id="1817890"/>
    <lineage>
        <taxon>Bacteria</taxon>
        <taxon>Raymondiibacteriota</taxon>
    </lineage>
</organism>
<dbReference type="Gene3D" id="3.30.1780.10">
    <property type="entry name" value="ornithine cyclodeaminase, domain 1"/>
    <property type="match status" value="1"/>
</dbReference>
<evidence type="ECO:0008006" key="3">
    <source>
        <dbReference type="Google" id="ProtNLM"/>
    </source>
</evidence>
<dbReference type="InterPro" id="IPR036291">
    <property type="entry name" value="NAD(P)-bd_dom_sf"/>
</dbReference>
<accession>A0A1F7F7J4</accession>
<dbReference type="PIRSF" id="PIRSF001439">
    <property type="entry name" value="CryM"/>
    <property type="match status" value="1"/>
</dbReference>
<name>A0A1F7F7J4_UNCRA</name>
<reference evidence="1 2" key="1">
    <citation type="journal article" date="2016" name="Nat. Commun.">
        <title>Thousands of microbial genomes shed light on interconnected biogeochemical processes in an aquifer system.</title>
        <authorList>
            <person name="Anantharaman K."/>
            <person name="Brown C.T."/>
            <person name="Hug L.A."/>
            <person name="Sharon I."/>
            <person name="Castelle C.J."/>
            <person name="Probst A.J."/>
            <person name="Thomas B.C."/>
            <person name="Singh A."/>
            <person name="Wilkins M.J."/>
            <person name="Karaoz U."/>
            <person name="Brodie E.L."/>
            <person name="Williams K.H."/>
            <person name="Hubbard S.S."/>
            <person name="Banfield J.F."/>
        </authorList>
    </citation>
    <scope>NUCLEOTIDE SEQUENCE [LARGE SCALE GENOMIC DNA]</scope>
</reference>
<dbReference type="InterPro" id="IPR003462">
    <property type="entry name" value="ODC_Mu_crystall"/>
</dbReference>
<protein>
    <recommendedName>
        <fullName evidence="3">Ornithine cyclodeaminase</fullName>
    </recommendedName>
</protein>
<gene>
    <name evidence="1" type="ORF">A2519_11305</name>
</gene>
<dbReference type="AlphaFoldDB" id="A0A1F7F7J4"/>
<dbReference type="PANTHER" id="PTHR13812">
    <property type="entry name" value="KETIMINE REDUCTASE MU-CRYSTALLIN"/>
    <property type="match status" value="1"/>
</dbReference>